<dbReference type="InterPro" id="IPR001444">
    <property type="entry name" value="Flag_bb_rod_N"/>
</dbReference>
<feature type="domain" description="Flagellar basal body rod protein N-terminal" evidence="7">
    <location>
        <begin position="9"/>
        <end position="36"/>
    </location>
</feature>
<evidence type="ECO:0000256" key="5">
    <source>
        <dbReference type="ARBA" id="ARBA00024934"/>
    </source>
</evidence>
<keyword evidence="8" id="KW-0969">Cilium</keyword>
<dbReference type="Pfam" id="PF00460">
    <property type="entry name" value="Flg_bb_rod"/>
    <property type="match status" value="1"/>
</dbReference>
<comment type="subunit">
    <text evidence="6">The basal body constitutes a major portion of the flagellar organelle and consists of a number of rings mounted on a central rod.</text>
</comment>
<evidence type="ECO:0000256" key="3">
    <source>
        <dbReference type="ARBA" id="ARBA00014376"/>
    </source>
</evidence>
<keyword evidence="8" id="KW-0966">Cell projection</keyword>
<protein>
    <recommendedName>
        <fullName evidence="3 6">Flagellar basal body rod protein FlgB</fullName>
    </recommendedName>
</protein>
<evidence type="ECO:0000313" key="9">
    <source>
        <dbReference type="Proteomes" id="UP000198461"/>
    </source>
</evidence>
<organism evidence="8 9">
    <name type="scientific">Sulfurivirga caldicuralii</name>
    <dbReference type="NCBI Taxonomy" id="364032"/>
    <lineage>
        <taxon>Bacteria</taxon>
        <taxon>Pseudomonadati</taxon>
        <taxon>Pseudomonadota</taxon>
        <taxon>Gammaproteobacteria</taxon>
        <taxon>Thiotrichales</taxon>
        <taxon>Piscirickettsiaceae</taxon>
        <taxon>Sulfurivirga</taxon>
    </lineage>
</organism>
<dbReference type="GO" id="GO:0030694">
    <property type="term" value="C:bacterial-type flagellum basal body, rod"/>
    <property type="evidence" value="ECO:0007669"/>
    <property type="project" value="InterPro"/>
</dbReference>
<accession>A0A1N6E5C1</accession>
<dbReference type="Proteomes" id="UP000198461">
    <property type="component" value="Unassembled WGS sequence"/>
</dbReference>
<keyword evidence="4 6" id="KW-0975">Bacterial flagellum</keyword>
<evidence type="ECO:0000256" key="2">
    <source>
        <dbReference type="ARBA" id="ARBA00009677"/>
    </source>
</evidence>
<sequence>MAHSLFGIHEQALQVRSERAKLLAQNLANADTPNYKARDIDWRGALTQAQQGLKSEPPVHLARTNSRHIDAQGEPMDGDSFVKYRMPTQPSLDGNTVEPHIEKAQFMENAIQYQTTLEFINGRIKGIRNALRGGN</sequence>
<evidence type="ECO:0000256" key="1">
    <source>
        <dbReference type="ARBA" id="ARBA00004117"/>
    </source>
</evidence>
<name>A0A1N6E5C1_9GAMM</name>
<gene>
    <name evidence="8" type="ORF">SAMN05443662_0605</name>
</gene>
<dbReference type="NCBIfam" id="TIGR01396">
    <property type="entry name" value="FlgB"/>
    <property type="match status" value="1"/>
</dbReference>
<evidence type="ECO:0000313" key="8">
    <source>
        <dbReference type="EMBL" id="SIN78255.1"/>
    </source>
</evidence>
<dbReference type="PANTHER" id="PTHR30435:SF12">
    <property type="entry name" value="FLAGELLAR BASAL BODY ROD PROTEIN FLGB"/>
    <property type="match status" value="1"/>
</dbReference>
<comment type="subcellular location">
    <subcellularLocation>
        <location evidence="1 6">Bacterial flagellum basal body</location>
    </subcellularLocation>
</comment>
<dbReference type="OrthoDB" id="9788334at2"/>
<dbReference type="STRING" id="364032.SAMN05443662_0605"/>
<keyword evidence="8" id="KW-0282">Flagellum</keyword>
<evidence type="ECO:0000256" key="6">
    <source>
        <dbReference type="PIRNR" id="PIRNR002889"/>
    </source>
</evidence>
<dbReference type="GO" id="GO:0071978">
    <property type="term" value="P:bacterial-type flagellum-dependent swarming motility"/>
    <property type="evidence" value="ECO:0007669"/>
    <property type="project" value="TreeGrafter"/>
</dbReference>
<dbReference type="InterPro" id="IPR006300">
    <property type="entry name" value="FlgB"/>
</dbReference>
<comment type="similarity">
    <text evidence="2 6">Belongs to the flagella basal body rod proteins family.</text>
</comment>
<dbReference type="RefSeq" id="WP_074200890.1">
    <property type="nucleotide sequence ID" value="NZ_FSRE01000001.1"/>
</dbReference>
<comment type="function">
    <text evidence="5 6">Structural component of flagellum, the bacterial motility apparatus. Part of the rod structure of flagellar basal body.</text>
</comment>
<dbReference type="PIRSF" id="PIRSF002889">
    <property type="entry name" value="Rod_FlgB"/>
    <property type="match status" value="1"/>
</dbReference>
<evidence type="ECO:0000256" key="4">
    <source>
        <dbReference type="ARBA" id="ARBA00023143"/>
    </source>
</evidence>
<keyword evidence="9" id="KW-1185">Reference proteome</keyword>
<dbReference type="AlphaFoldDB" id="A0A1N6E5C1"/>
<proteinExistence type="inferred from homology"/>
<evidence type="ECO:0000259" key="7">
    <source>
        <dbReference type="Pfam" id="PF00460"/>
    </source>
</evidence>
<reference evidence="8 9" key="1">
    <citation type="submission" date="2016-11" db="EMBL/GenBank/DDBJ databases">
        <authorList>
            <person name="Jaros S."/>
            <person name="Januszkiewicz K."/>
            <person name="Wedrychowicz H."/>
        </authorList>
    </citation>
    <scope>NUCLEOTIDE SEQUENCE [LARGE SCALE GENOMIC DNA]</scope>
    <source>
        <strain evidence="8 9">DSM 17737</strain>
    </source>
</reference>
<dbReference type="EMBL" id="FSRE01000001">
    <property type="protein sequence ID" value="SIN78255.1"/>
    <property type="molecule type" value="Genomic_DNA"/>
</dbReference>
<dbReference type="PANTHER" id="PTHR30435">
    <property type="entry name" value="FLAGELLAR PROTEIN"/>
    <property type="match status" value="1"/>
</dbReference>